<dbReference type="InterPro" id="IPR043702">
    <property type="entry name" value="Lipid_II_synth_GatD"/>
</dbReference>
<dbReference type="InterPro" id="IPR011698">
    <property type="entry name" value="GATase_3"/>
</dbReference>
<organism evidence="4 5">
    <name type="scientific">Faecalitalea cylindroides</name>
    <dbReference type="NCBI Taxonomy" id="39483"/>
    <lineage>
        <taxon>Bacteria</taxon>
        <taxon>Bacillati</taxon>
        <taxon>Bacillota</taxon>
        <taxon>Erysipelotrichia</taxon>
        <taxon>Erysipelotrichales</taxon>
        <taxon>Erysipelotrichaceae</taxon>
        <taxon>Faecalitalea</taxon>
    </lineage>
</organism>
<comment type="function">
    <text evidence="2">The lipid II isoglutaminyl synthase complex catalyzes the formation of alpha-D-isoglutamine in the cell wall lipid II stem peptide. The GatD subunit catalyzes the hydrolysis of glutamine to glutamate and ammonia. The resulting ammonia molecule is channeled to the active site of MurT.</text>
</comment>
<name>A0A1Y4M180_9FIRM</name>
<sequence length="251" mass="28454">MKHSLRVCWLYHDIMDLYGDKGNMMVLKKRCEDRDIDFVLDTCGIGEKKNLCDYNLIFLGGGDDKTQFSLIPDLLSRKENIKQAMDENTFVLLICGGYQLFGQYYTASDNQKIDGLKFYDYYTDTGADRTRCVGNIIIEANLDGIKTQIVGFENHGGQTKNVSKPLGKVLSGYGNTFDSGYEGFYDGKILGTYLHGPLLPKNPVVADFVITKALQKDDPEFKFEDLKPLENSFDEAARDVLFKRLNVEKTR</sequence>
<dbReference type="GO" id="GO:0004359">
    <property type="term" value="F:glutaminase activity"/>
    <property type="evidence" value="ECO:0007669"/>
    <property type="project" value="UniProtKB-UniRule"/>
</dbReference>
<dbReference type="GO" id="GO:0071555">
    <property type="term" value="P:cell wall organization"/>
    <property type="evidence" value="ECO:0007669"/>
    <property type="project" value="UniProtKB-KW"/>
</dbReference>
<dbReference type="EC" id="3.5.1.2" evidence="2"/>
<comment type="caution">
    <text evidence="4">The sequence shown here is derived from an EMBL/GenBank/DDBJ whole genome shotgun (WGS) entry which is preliminary data.</text>
</comment>
<comment type="catalytic activity">
    <reaction evidence="2">
        <text>L-glutamine + H2O = L-glutamate + NH4(+)</text>
        <dbReference type="Rhea" id="RHEA:15889"/>
        <dbReference type="ChEBI" id="CHEBI:15377"/>
        <dbReference type="ChEBI" id="CHEBI:28938"/>
        <dbReference type="ChEBI" id="CHEBI:29985"/>
        <dbReference type="ChEBI" id="CHEBI:58359"/>
        <dbReference type="EC" id="3.5.1.2"/>
    </reaction>
</comment>
<dbReference type="UniPathway" id="UPA00219"/>
<reference evidence="5" key="1">
    <citation type="submission" date="2017-04" db="EMBL/GenBank/DDBJ databases">
        <title>Function of individual gut microbiota members based on whole genome sequencing of pure cultures obtained from chicken caecum.</title>
        <authorList>
            <person name="Medvecky M."/>
            <person name="Cejkova D."/>
            <person name="Polansky O."/>
            <person name="Karasova D."/>
            <person name="Kubasova T."/>
            <person name="Cizek A."/>
            <person name="Rychlik I."/>
        </authorList>
    </citation>
    <scope>NUCLEOTIDE SEQUENCE [LARGE SCALE GENOMIC DNA]</scope>
    <source>
        <strain evidence="5">An178</strain>
    </source>
</reference>
<dbReference type="HAMAP" id="MF_02213">
    <property type="entry name" value="Lipid_II_synth_GatD"/>
    <property type="match status" value="1"/>
</dbReference>
<dbReference type="CDD" id="cd01750">
    <property type="entry name" value="GATase1_CobQ"/>
    <property type="match status" value="1"/>
</dbReference>
<keyword evidence="2" id="KW-0436">Ligase</keyword>
<feature type="binding site" evidence="2">
    <location>
        <position position="131"/>
    </location>
    <ligand>
        <name>substrate</name>
    </ligand>
</feature>
<keyword evidence="4" id="KW-0808">Transferase</keyword>
<dbReference type="PANTHER" id="PTHR21343">
    <property type="entry name" value="DETHIOBIOTIN SYNTHETASE"/>
    <property type="match status" value="1"/>
</dbReference>
<proteinExistence type="inferred from homology"/>
<comment type="pathway">
    <text evidence="2">Cell wall biogenesis; peptidoglycan biosynthesis.</text>
</comment>
<dbReference type="EMBL" id="NFKM01000006">
    <property type="protein sequence ID" value="OUP61101.1"/>
    <property type="molecule type" value="Genomic_DNA"/>
</dbReference>
<dbReference type="AlphaFoldDB" id="A0A1Y4M180"/>
<protein>
    <recommendedName>
        <fullName evidence="2">Lipid II isoglutaminyl synthase (glutamine-hydrolyzing) subunit GatD</fullName>
        <ecNumber evidence="2">6.3.5.13</ecNumber>
    </recommendedName>
    <alternativeName>
        <fullName evidence="2">Lipid II isoglutaminyl synthase glutaminase subunit</fullName>
        <ecNumber evidence="2">3.5.1.2</ecNumber>
    </alternativeName>
</protein>
<comment type="subunit">
    <text evidence="2">Forms a heterodimer with MurT.</text>
</comment>
<keyword evidence="1 2" id="KW-0315">Glutamine amidotransferase</keyword>
<keyword evidence="2" id="KW-0378">Hydrolase</keyword>
<evidence type="ECO:0000259" key="3">
    <source>
        <dbReference type="Pfam" id="PF07685"/>
    </source>
</evidence>
<feature type="active site" evidence="2">
    <location>
        <position position="195"/>
    </location>
</feature>
<keyword evidence="5" id="KW-1185">Reference proteome</keyword>
<dbReference type="RefSeq" id="WP_087158445.1">
    <property type="nucleotide sequence ID" value="NZ_NFKM01000006.1"/>
</dbReference>
<dbReference type="SUPFAM" id="SSF52317">
    <property type="entry name" value="Class I glutamine amidotransferase-like"/>
    <property type="match status" value="1"/>
</dbReference>
<gene>
    <name evidence="2" type="primary">gatD</name>
    <name evidence="4" type="ORF">B5F14_04130</name>
</gene>
<accession>A0A1Y4M180</accession>
<dbReference type="Proteomes" id="UP000195447">
    <property type="component" value="Unassembled WGS sequence"/>
</dbReference>
<dbReference type="Pfam" id="PF07685">
    <property type="entry name" value="GATase_3"/>
    <property type="match status" value="1"/>
</dbReference>
<dbReference type="InterPro" id="IPR029062">
    <property type="entry name" value="Class_I_gatase-like"/>
</dbReference>
<keyword evidence="2" id="KW-0133">Cell shape</keyword>
<comment type="catalytic activity">
    <reaction evidence="2">
        <text>beta-D-GlcNAc-(1-&gt;4)-Mur2Ac(oyl-L-Ala-gamma-D-Glu-L-Lys-D-Ala-D-Ala)-di-trans,octa-cis-undecaprenyl diphosphate + L-glutamine + ATP + H2O = beta-D-GlcNAc-(1-&gt;4)-Mur2Ac(oyl-L-Ala-D-isoglutaminyl-L-Lys-D-Ala-D-Ala)-di-trans,octa-cis-undecaprenyl diphosphate + L-glutamate + ADP + phosphate + H(+)</text>
        <dbReference type="Rhea" id="RHEA:57928"/>
        <dbReference type="ChEBI" id="CHEBI:15377"/>
        <dbReference type="ChEBI" id="CHEBI:15378"/>
        <dbReference type="ChEBI" id="CHEBI:29985"/>
        <dbReference type="ChEBI" id="CHEBI:30616"/>
        <dbReference type="ChEBI" id="CHEBI:43474"/>
        <dbReference type="ChEBI" id="CHEBI:58359"/>
        <dbReference type="ChEBI" id="CHEBI:60033"/>
        <dbReference type="ChEBI" id="CHEBI:62233"/>
        <dbReference type="ChEBI" id="CHEBI:456216"/>
        <dbReference type="EC" id="6.3.5.13"/>
    </reaction>
</comment>
<dbReference type="PANTHER" id="PTHR21343:SF9">
    <property type="entry name" value="LIPID II ISOGLUTAMINYL SYNTHASE (GLUTAMINE-HYDROLYZING) SUBUNIT GATD"/>
    <property type="match status" value="1"/>
</dbReference>
<dbReference type="GO" id="GO:0140282">
    <property type="term" value="F:carbon-nitrogen ligase activity on lipid II"/>
    <property type="evidence" value="ECO:0007669"/>
    <property type="project" value="UniProtKB-UniRule"/>
</dbReference>
<dbReference type="GO" id="GO:0009252">
    <property type="term" value="P:peptidoglycan biosynthetic process"/>
    <property type="evidence" value="ECO:0007669"/>
    <property type="project" value="UniProtKB-UniRule"/>
</dbReference>
<evidence type="ECO:0000256" key="2">
    <source>
        <dbReference type="HAMAP-Rule" id="MF_02213"/>
    </source>
</evidence>
<evidence type="ECO:0000256" key="1">
    <source>
        <dbReference type="ARBA" id="ARBA00022962"/>
    </source>
</evidence>
<keyword evidence="2" id="KW-0961">Cell wall biogenesis/degradation</keyword>
<comment type="similarity">
    <text evidence="2">Belongs to the CobB/CobQ family. GatD subfamily.</text>
</comment>
<feature type="active site" description="Nucleophile" evidence="2">
    <location>
        <position position="95"/>
    </location>
</feature>
<evidence type="ECO:0000313" key="5">
    <source>
        <dbReference type="Proteomes" id="UP000195447"/>
    </source>
</evidence>
<dbReference type="PROSITE" id="PS51274">
    <property type="entry name" value="GATASE_COBBQ"/>
    <property type="match status" value="1"/>
</dbReference>
<dbReference type="EC" id="6.3.5.13" evidence="2"/>
<dbReference type="GO" id="GO:0016740">
    <property type="term" value="F:transferase activity"/>
    <property type="evidence" value="ECO:0007669"/>
    <property type="project" value="UniProtKB-KW"/>
</dbReference>
<keyword evidence="2" id="KW-0573">Peptidoglycan synthesis</keyword>
<dbReference type="InterPro" id="IPR033949">
    <property type="entry name" value="CobQ_GATase1"/>
</dbReference>
<evidence type="ECO:0000313" key="4">
    <source>
        <dbReference type="EMBL" id="OUP61101.1"/>
    </source>
</evidence>
<dbReference type="GO" id="GO:0008360">
    <property type="term" value="P:regulation of cell shape"/>
    <property type="evidence" value="ECO:0007669"/>
    <property type="project" value="UniProtKB-KW"/>
</dbReference>
<dbReference type="Gene3D" id="3.40.50.880">
    <property type="match status" value="1"/>
</dbReference>
<feature type="domain" description="CobB/CobQ-like glutamine amidotransferase" evidence="3">
    <location>
        <begin position="6"/>
        <end position="202"/>
    </location>
</feature>
<dbReference type="GO" id="GO:0009236">
    <property type="term" value="P:cobalamin biosynthetic process"/>
    <property type="evidence" value="ECO:0007669"/>
    <property type="project" value="InterPro"/>
</dbReference>